<dbReference type="Gene3D" id="2.130.10.10">
    <property type="entry name" value="YVTN repeat-like/Quinoprotein amine dehydrogenase"/>
    <property type="match status" value="1"/>
</dbReference>
<dbReference type="PRINTS" id="PR00320">
    <property type="entry name" value="GPROTEINBRPT"/>
</dbReference>
<name>K9W423_9CYAN</name>
<keyword evidence="7" id="KW-1185">Reference proteome</keyword>
<dbReference type="InterPro" id="IPR036322">
    <property type="entry name" value="WD40_repeat_dom_sf"/>
</dbReference>
<dbReference type="CDD" id="cd00200">
    <property type="entry name" value="WD40"/>
    <property type="match status" value="1"/>
</dbReference>
<dbReference type="Pfam" id="PF00400">
    <property type="entry name" value="WD40"/>
    <property type="match status" value="3"/>
</dbReference>
<accession>K9W423</accession>
<reference evidence="6 7" key="1">
    <citation type="submission" date="2012-06" db="EMBL/GenBank/DDBJ databases">
        <title>Finished chromosome of genome of Crinalium epipsammum PCC 9333.</title>
        <authorList>
            <consortium name="US DOE Joint Genome Institute"/>
            <person name="Gugger M."/>
            <person name="Coursin T."/>
            <person name="Rippka R."/>
            <person name="Tandeau De Marsac N."/>
            <person name="Huntemann M."/>
            <person name="Wei C.-L."/>
            <person name="Han J."/>
            <person name="Detter J.C."/>
            <person name="Han C."/>
            <person name="Tapia R."/>
            <person name="Davenport K."/>
            <person name="Daligault H."/>
            <person name="Erkkila T."/>
            <person name="Gu W."/>
            <person name="Munk A.C.C."/>
            <person name="Teshima H."/>
            <person name="Xu Y."/>
            <person name="Chain P."/>
            <person name="Chen A."/>
            <person name="Krypides N."/>
            <person name="Mavromatis K."/>
            <person name="Markowitz V."/>
            <person name="Szeto E."/>
            <person name="Ivanova N."/>
            <person name="Mikhailova N."/>
            <person name="Ovchinnikova G."/>
            <person name="Pagani I."/>
            <person name="Pati A."/>
            <person name="Goodwin L."/>
            <person name="Peters L."/>
            <person name="Pitluck S."/>
            <person name="Woyke T."/>
            <person name="Kerfeld C."/>
        </authorList>
    </citation>
    <scope>NUCLEOTIDE SEQUENCE [LARGE SCALE GENOMIC DNA]</scope>
    <source>
        <strain evidence="6 7">PCC 9333</strain>
    </source>
</reference>
<protein>
    <submittedName>
        <fullName evidence="6">WD40 repeat-containing protein</fullName>
    </submittedName>
</protein>
<dbReference type="eggNOG" id="COG1672">
    <property type="taxonomic scope" value="Bacteria"/>
</dbReference>
<dbReference type="PROSITE" id="PS50294">
    <property type="entry name" value="WD_REPEATS_REGION"/>
    <property type="match status" value="3"/>
</dbReference>
<dbReference type="InterPro" id="IPR015943">
    <property type="entry name" value="WD40/YVTN_repeat-like_dom_sf"/>
</dbReference>
<sequence length="1125" mass="128105">MNESQQPKEIQIKNARSLKTLARAIAISQGRFTLILVQCNYADLRSQILGQLQSQNLGDIREIFLPQSANKLDAIIAAEVGEDRPNAVIVLGLESVSAIDDLLSVTNQARDKFRYNFSFPLVWCVNDEILTKLIRLAPDLYSWAGVPIKFNFTTNQLIDLLQQQAEELFAQVLDPHQYRFIEQDNFNCQRVELELALEELQSRGEYLPELEASQRFILGREAYLNNDMDKSRLLYIQSLVFWQGKTQKSPGSILIESDHQKYLERQAGLLCYLGLWWRRYAVLHRAKETKAYQKARIYYLRCLRVLEQANRLDLVAKFINACGETLKQLQAWDELEQIANKAVDLYQTYPHSLKLSYAYGLLAEIAIAKSHWNEAQKYAETALEINQQQSTPLSQEGRGDIDPDLSWLQSHYESWYRLLLAKIQRYLEQLSAAESNLEIAQDKCNISYNPQLYIQILEELRCVHFQQHHYLEAFNIKSEKNSLEQQYGFRAFIGAGRLKSQRQVINPAFVSVGTSKAKNPENKQFQLGKVAQEIEASGRKPDVDNLVAKISRDDQKLIVIHGLSGVGKSSLLTAGLVPALYQEVTIDSRTPLPVILRNYNDWAQEVGSCLAAAIKQVKDIDLVAIPDKVAGIIEQLQLNIERNFLTILIFDQFEEFFFNCPNPLERRKFWEFLHLCLDRIDIGYVKVILSLREDYLHLLLEADRLTTLQVTQNDILNKEIRYYFGNFSPAQAQRVIEDLTARSFYMEPGLIDALVADLAGELKEVRPIELQVVGMQLQTEGISRLRQYQEIGNKQKLIERFLNSVIQDCGQENKRVAELLLYFLTDENNTRPPKTKVELAAALDQEANKLELVLEILVQSGLVSLIPQSPADRYQLIHDYLVAFIRQQRSVDLVAELENEREARKATEAKLDEILKEQLRNTNHQKMLKALNFSDALSASAELEFTANKGQLQPLLKVIKAGKQLQAIKAAISIPNEKQLEITARLNSIFAAMKERNSLQGHENGVNSVSFSPDGQTLASASRDKTVKLWRTDGRLITTFIGHEDWVRSVSFSPDGQTLASASRDKTVKLWRTDGSLITTFIGHESEVYSVSFSPDGQTLASASDDKTVKLWRTDGRLITTFIGA</sequence>
<dbReference type="RefSeq" id="WP_015205192.1">
    <property type="nucleotide sequence ID" value="NC_019753.1"/>
</dbReference>
<feature type="repeat" description="WD" evidence="3">
    <location>
        <begin position="999"/>
        <end position="1030"/>
    </location>
</feature>
<dbReference type="InterPro" id="IPR001680">
    <property type="entry name" value="WD40_rpt"/>
</dbReference>
<dbReference type="PANTHER" id="PTHR22847:SF637">
    <property type="entry name" value="WD REPEAT DOMAIN 5B"/>
    <property type="match status" value="1"/>
</dbReference>
<evidence type="ECO:0000313" key="6">
    <source>
        <dbReference type="EMBL" id="AFZ15098.1"/>
    </source>
</evidence>
<dbReference type="InterPro" id="IPR020472">
    <property type="entry name" value="WD40_PAC1"/>
</dbReference>
<dbReference type="SUPFAM" id="SSF52540">
    <property type="entry name" value="P-loop containing nucleoside triphosphate hydrolases"/>
    <property type="match status" value="1"/>
</dbReference>
<dbReference type="SUPFAM" id="SSF50978">
    <property type="entry name" value="WD40 repeat-like"/>
    <property type="match status" value="1"/>
</dbReference>
<dbReference type="Proteomes" id="UP000010472">
    <property type="component" value="Chromosome"/>
</dbReference>
<evidence type="ECO:0000256" key="3">
    <source>
        <dbReference type="PROSITE-ProRule" id="PRU00221"/>
    </source>
</evidence>
<organism evidence="6 7">
    <name type="scientific">Crinalium epipsammum PCC 9333</name>
    <dbReference type="NCBI Taxonomy" id="1173022"/>
    <lineage>
        <taxon>Bacteria</taxon>
        <taxon>Bacillati</taxon>
        <taxon>Cyanobacteriota</taxon>
        <taxon>Cyanophyceae</taxon>
        <taxon>Gomontiellales</taxon>
        <taxon>Gomontiellaceae</taxon>
        <taxon>Crinalium</taxon>
    </lineage>
</organism>
<dbReference type="SUPFAM" id="SSF48452">
    <property type="entry name" value="TPR-like"/>
    <property type="match status" value="1"/>
</dbReference>
<feature type="coiled-coil region" evidence="4">
    <location>
        <begin position="416"/>
        <end position="443"/>
    </location>
</feature>
<evidence type="ECO:0000256" key="2">
    <source>
        <dbReference type="ARBA" id="ARBA00022737"/>
    </source>
</evidence>
<dbReference type="EMBL" id="CP003620">
    <property type="protein sequence ID" value="AFZ15098.1"/>
    <property type="molecule type" value="Genomic_DNA"/>
</dbReference>
<dbReference type="KEGG" id="cep:Cri9333_4312"/>
<dbReference type="AlphaFoldDB" id="K9W423"/>
<dbReference type="InterPro" id="IPR027417">
    <property type="entry name" value="P-loop_NTPase"/>
</dbReference>
<dbReference type="Gene3D" id="1.25.40.10">
    <property type="entry name" value="Tetratricopeptide repeat domain"/>
    <property type="match status" value="1"/>
</dbReference>
<dbReference type="HOGENOM" id="CLU_002352_2_0_3"/>
<feature type="repeat" description="WD" evidence="3">
    <location>
        <begin position="1040"/>
        <end position="1071"/>
    </location>
</feature>
<dbReference type="PANTHER" id="PTHR22847">
    <property type="entry name" value="WD40 REPEAT PROTEIN"/>
    <property type="match status" value="1"/>
</dbReference>
<dbReference type="InterPro" id="IPR011990">
    <property type="entry name" value="TPR-like_helical_dom_sf"/>
</dbReference>
<evidence type="ECO:0000259" key="5">
    <source>
        <dbReference type="Pfam" id="PF20703"/>
    </source>
</evidence>
<dbReference type="STRING" id="1173022.Cri9333_4312"/>
<feature type="domain" description="Novel STAND NTPase 1" evidence="5">
    <location>
        <begin position="538"/>
        <end position="882"/>
    </location>
</feature>
<dbReference type="InterPro" id="IPR049052">
    <property type="entry name" value="nSTAND1"/>
</dbReference>
<dbReference type="PROSITE" id="PS50082">
    <property type="entry name" value="WD_REPEATS_2"/>
    <property type="match status" value="3"/>
</dbReference>
<keyword evidence="4" id="KW-0175">Coiled coil</keyword>
<evidence type="ECO:0000256" key="4">
    <source>
        <dbReference type="SAM" id="Coils"/>
    </source>
</evidence>
<keyword evidence="2" id="KW-0677">Repeat</keyword>
<gene>
    <name evidence="6" type="ORF">Cri9333_4312</name>
</gene>
<dbReference type="Pfam" id="PF20703">
    <property type="entry name" value="nSTAND1"/>
    <property type="match status" value="1"/>
</dbReference>
<evidence type="ECO:0000256" key="1">
    <source>
        <dbReference type="ARBA" id="ARBA00022574"/>
    </source>
</evidence>
<feature type="repeat" description="WD" evidence="3">
    <location>
        <begin position="1081"/>
        <end position="1112"/>
    </location>
</feature>
<proteinExistence type="predicted"/>
<keyword evidence="1 3" id="KW-0853">WD repeat</keyword>
<dbReference type="eggNOG" id="COG2319">
    <property type="taxonomic scope" value="Bacteria"/>
</dbReference>
<dbReference type="PATRIC" id="fig|1173022.3.peg.4658"/>
<evidence type="ECO:0000313" key="7">
    <source>
        <dbReference type="Proteomes" id="UP000010472"/>
    </source>
</evidence>
<dbReference type="SMART" id="SM00320">
    <property type="entry name" value="WD40"/>
    <property type="match status" value="3"/>
</dbReference>